<organism evidence="2 3">
    <name type="scientific">Algoriphagus locisalis</name>
    <dbReference type="NCBI Taxonomy" id="305507"/>
    <lineage>
        <taxon>Bacteria</taxon>
        <taxon>Pseudomonadati</taxon>
        <taxon>Bacteroidota</taxon>
        <taxon>Cytophagia</taxon>
        <taxon>Cytophagales</taxon>
        <taxon>Cyclobacteriaceae</taxon>
        <taxon>Algoriphagus</taxon>
    </lineage>
</organism>
<evidence type="ECO:0000313" key="2">
    <source>
        <dbReference type="EMBL" id="SFT71360.1"/>
    </source>
</evidence>
<proteinExistence type="predicted"/>
<keyword evidence="1" id="KW-0812">Transmembrane</keyword>
<keyword evidence="1" id="KW-1133">Transmembrane helix</keyword>
<keyword evidence="3" id="KW-1185">Reference proteome</keyword>
<dbReference type="OrthoDB" id="839216at2"/>
<dbReference type="EMBL" id="FPBF01000002">
    <property type="protein sequence ID" value="SFT71360.1"/>
    <property type="molecule type" value="Genomic_DNA"/>
</dbReference>
<feature type="transmembrane region" description="Helical" evidence="1">
    <location>
        <begin position="43"/>
        <end position="63"/>
    </location>
</feature>
<keyword evidence="1" id="KW-0472">Membrane</keyword>
<dbReference type="STRING" id="305507.SAMN04489724_1767"/>
<dbReference type="Proteomes" id="UP000199673">
    <property type="component" value="Unassembled WGS sequence"/>
</dbReference>
<sequence length="145" mass="16505">MFRKIPSKVRDTTVFQEFKNEFSPQVKVLEGLARAFLDRHAKVIFSVMILLIVASFILTFFVLKPTSGDQSQGNKKGLNAIPSDLGGELSALQELSSRAIQMNELKTQIERIISQESISKEDSIYLEKAIEQLQYFNNQPKEDEH</sequence>
<dbReference type="AlphaFoldDB" id="A0A1I7A943"/>
<evidence type="ECO:0000256" key="1">
    <source>
        <dbReference type="SAM" id="Phobius"/>
    </source>
</evidence>
<protein>
    <submittedName>
        <fullName evidence="2">Uncharacterized protein</fullName>
    </submittedName>
</protein>
<reference evidence="3" key="1">
    <citation type="submission" date="2016-10" db="EMBL/GenBank/DDBJ databases">
        <authorList>
            <person name="Varghese N."/>
            <person name="Submissions S."/>
        </authorList>
    </citation>
    <scope>NUCLEOTIDE SEQUENCE [LARGE SCALE GENOMIC DNA]</scope>
    <source>
        <strain evidence="3">DSM 23445</strain>
    </source>
</reference>
<accession>A0A1I7A943</accession>
<evidence type="ECO:0000313" key="3">
    <source>
        <dbReference type="Proteomes" id="UP000199673"/>
    </source>
</evidence>
<name>A0A1I7A943_9BACT</name>
<gene>
    <name evidence="2" type="ORF">SAMN04489724_1767</name>
</gene>
<dbReference type="RefSeq" id="WP_139235862.1">
    <property type="nucleotide sequence ID" value="NZ_FPBF01000002.1"/>
</dbReference>